<evidence type="ECO:0000256" key="1">
    <source>
        <dbReference type="SAM" id="MobiDB-lite"/>
    </source>
</evidence>
<feature type="region of interest" description="Disordered" evidence="1">
    <location>
        <begin position="112"/>
        <end position="300"/>
    </location>
</feature>
<evidence type="ECO:0000313" key="3">
    <source>
        <dbReference type="Proteomes" id="UP000054558"/>
    </source>
</evidence>
<dbReference type="EMBL" id="DF236951">
    <property type="protein sequence ID" value="GAQ77708.1"/>
    <property type="molecule type" value="Genomic_DNA"/>
</dbReference>
<feature type="compositionally biased region" description="Low complexity" evidence="1">
    <location>
        <begin position="166"/>
        <end position="176"/>
    </location>
</feature>
<feature type="compositionally biased region" description="Basic and acidic residues" evidence="1">
    <location>
        <begin position="823"/>
        <end position="834"/>
    </location>
</feature>
<feature type="compositionally biased region" description="Low complexity" evidence="1">
    <location>
        <begin position="725"/>
        <end position="744"/>
    </location>
</feature>
<feature type="compositionally biased region" description="Low complexity" evidence="1">
    <location>
        <begin position="441"/>
        <end position="453"/>
    </location>
</feature>
<proteinExistence type="predicted"/>
<feature type="compositionally biased region" description="Polar residues" evidence="1">
    <location>
        <begin position="507"/>
        <end position="520"/>
    </location>
</feature>
<dbReference type="OMA" id="NDEDPHE"/>
<gene>
    <name evidence="2" type="ORF">KFL_000020690</name>
</gene>
<feature type="compositionally biased region" description="Gly residues" evidence="1">
    <location>
        <begin position="276"/>
        <end position="285"/>
    </location>
</feature>
<evidence type="ECO:0000313" key="2">
    <source>
        <dbReference type="EMBL" id="GAQ77708.1"/>
    </source>
</evidence>
<keyword evidence="3" id="KW-1185">Reference proteome</keyword>
<accession>A0A1Y1HPG2</accession>
<reference evidence="2 3" key="1">
    <citation type="journal article" date="2014" name="Nat. Commun.">
        <title>Klebsormidium flaccidum genome reveals primary factors for plant terrestrial adaptation.</title>
        <authorList>
            <person name="Hori K."/>
            <person name="Maruyama F."/>
            <person name="Fujisawa T."/>
            <person name="Togashi T."/>
            <person name="Yamamoto N."/>
            <person name="Seo M."/>
            <person name="Sato S."/>
            <person name="Yamada T."/>
            <person name="Mori H."/>
            <person name="Tajima N."/>
            <person name="Moriyama T."/>
            <person name="Ikeuchi M."/>
            <person name="Watanabe M."/>
            <person name="Wada H."/>
            <person name="Kobayashi K."/>
            <person name="Saito M."/>
            <person name="Masuda T."/>
            <person name="Sasaki-Sekimoto Y."/>
            <person name="Mashiguchi K."/>
            <person name="Awai K."/>
            <person name="Shimojima M."/>
            <person name="Masuda S."/>
            <person name="Iwai M."/>
            <person name="Nobusawa T."/>
            <person name="Narise T."/>
            <person name="Kondo S."/>
            <person name="Saito H."/>
            <person name="Sato R."/>
            <person name="Murakawa M."/>
            <person name="Ihara Y."/>
            <person name="Oshima-Yamada Y."/>
            <person name="Ohtaka K."/>
            <person name="Satoh M."/>
            <person name="Sonobe K."/>
            <person name="Ishii M."/>
            <person name="Ohtani R."/>
            <person name="Kanamori-Sato M."/>
            <person name="Honoki R."/>
            <person name="Miyazaki D."/>
            <person name="Mochizuki H."/>
            <person name="Umetsu J."/>
            <person name="Higashi K."/>
            <person name="Shibata D."/>
            <person name="Kamiya Y."/>
            <person name="Sato N."/>
            <person name="Nakamura Y."/>
            <person name="Tabata S."/>
            <person name="Ida S."/>
            <person name="Kurokawa K."/>
            <person name="Ohta H."/>
        </authorList>
    </citation>
    <scope>NUCLEOTIDE SEQUENCE [LARGE SCALE GENOMIC DNA]</scope>
    <source>
        <strain evidence="2 3">NIES-2285</strain>
    </source>
</reference>
<feature type="compositionally biased region" description="Low complexity" evidence="1">
    <location>
        <begin position="419"/>
        <end position="429"/>
    </location>
</feature>
<dbReference type="Proteomes" id="UP000054558">
    <property type="component" value="Unassembled WGS sequence"/>
</dbReference>
<feature type="region of interest" description="Disordered" evidence="1">
    <location>
        <begin position="772"/>
        <end position="834"/>
    </location>
</feature>
<dbReference type="AlphaFoldDB" id="A0A1Y1HPG2"/>
<feature type="region of interest" description="Disordered" evidence="1">
    <location>
        <begin position="329"/>
        <end position="371"/>
    </location>
</feature>
<sequence>MEAFLWWQGILQVGRCDLGVLMSNSEAADGATNAEHSAKAHSTSNCTEPGCSHLHARIGSLENEIRTLHQTLQSFVNILPQLSHADQSAPREAHLSPVNLQSRFELEEGPEALGRGQGVDARRHDGTGVYQGGERQTEVLEEGRAENEVEAAERDRLEGDEDEGGASESEGAAGSDPADESRASSGNSLGSGPENEEQRGERTGRRAPGVEQSNADSAASRLEGEGDGAALSQGTGTKVKGRETEQGVEASSLALEGGERRKEVTGVSAANPEAGLSGGNESGGKIGEEQRAGDESETAEWQVDELEQGVLSIELSGGVPAARELLSEGLGAGQEYGPGNARETEQGEEGESSVATLGREGVSGIDIGGPGDAVAINGLAADVIAADEGVGPSAHTFIRKELSITVDEENGTAPNGRASLSSGGDSSGSQIEGHGTQDGASNSTSNSPLLTSPDARWGGIPRSNSISNFRPPRGGWRKHRRRSSSFGEGVLGRYPQESDPRGVVGSPGSSFELQPSSRENSWPEMGPEFYHSPQGGPQFVDPYQTYGSAPEVMYLPHQGFPMQGYLTSPGYVASPGYGNSPGYANSPGHSWSPGFAGSPVFPSSPAYPPSPGWGMELPQVANSVMGTPVPGPPPLDRTISEGALLAGSGNGGRGPAPEEKISRRASFGGRNTPTRSPGRGGRAGKKSPEHQKRGAAVAANPTPSEAIPPHARGLLGSSPQGVPDGPGSRPPSTLSSGRSSGSRGLQYMHACTSRSMQDLEAVWIENQQAYPRYQTGTSPGRPDENGPVTGIVQEKPLPENESSLGGTGYFMPTYPKPQRSRGKSPETPDKSTGG</sequence>
<feature type="region of interest" description="Disordered" evidence="1">
    <location>
        <begin position="403"/>
        <end position="541"/>
    </location>
</feature>
<name>A0A1Y1HPG2_KLENI</name>
<protein>
    <submittedName>
        <fullName evidence="2">Uncharacterized protein</fullName>
    </submittedName>
</protein>
<feature type="compositionally biased region" description="Basic and acidic residues" evidence="1">
    <location>
        <begin position="135"/>
        <end position="157"/>
    </location>
</feature>
<feature type="region of interest" description="Disordered" evidence="1">
    <location>
        <begin position="625"/>
        <end position="751"/>
    </location>
</feature>
<organism evidence="2 3">
    <name type="scientific">Klebsormidium nitens</name>
    <name type="common">Green alga</name>
    <name type="synonym">Ulothrix nitens</name>
    <dbReference type="NCBI Taxonomy" id="105231"/>
    <lineage>
        <taxon>Eukaryota</taxon>
        <taxon>Viridiplantae</taxon>
        <taxon>Streptophyta</taxon>
        <taxon>Klebsormidiophyceae</taxon>
        <taxon>Klebsormidiales</taxon>
        <taxon>Klebsormidiaceae</taxon>
        <taxon>Klebsormidium</taxon>
    </lineage>
</organism>